<protein>
    <submittedName>
        <fullName evidence="1">Uncharacterized protein</fullName>
    </submittedName>
</protein>
<evidence type="ECO:0000313" key="2">
    <source>
        <dbReference type="Proteomes" id="UP000784294"/>
    </source>
</evidence>
<gene>
    <name evidence="1" type="ORF">PXEA_LOCUS16249</name>
</gene>
<accession>A0A448WXI0</accession>
<keyword evidence="2" id="KW-1185">Reference proteome</keyword>
<name>A0A448WXI0_9PLAT</name>
<dbReference type="AlphaFoldDB" id="A0A448WXI0"/>
<reference evidence="1" key="1">
    <citation type="submission" date="2018-11" db="EMBL/GenBank/DDBJ databases">
        <authorList>
            <consortium name="Pathogen Informatics"/>
        </authorList>
    </citation>
    <scope>NUCLEOTIDE SEQUENCE</scope>
</reference>
<evidence type="ECO:0000313" key="1">
    <source>
        <dbReference type="EMBL" id="VEL22809.1"/>
    </source>
</evidence>
<comment type="caution">
    <text evidence="1">The sequence shown here is derived from an EMBL/GenBank/DDBJ whole genome shotgun (WGS) entry which is preliminary data.</text>
</comment>
<sequence>MSGVSRTYEWVDAACTIVRTLSHLLFITPGRTQMVASPTSTQSGSLLTQAVKLKRKHTGTHTHYFWEIGAVKILGKPNCPANAYLNNDMLTTAGGEAGTTSNEDVLFGQRATHSMAYQFCTDRLDSQNLVVTDSTRISGTNIHLSDLQRALRLGKRQETPSVSSVPMCTSRHCGHVGPGVSIP</sequence>
<proteinExistence type="predicted"/>
<organism evidence="1 2">
    <name type="scientific">Protopolystoma xenopodis</name>
    <dbReference type="NCBI Taxonomy" id="117903"/>
    <lineage>
        <taxon>Eukaryota</taxon>
        <taxon>Metazoa</taxon>
        <taxon>Spiralia</taxon>
        <taxon>Lophotrochozoa</taxon>
        <taxon>Platyhelminthes</taxon>
        <taxon>Monogenea</taxon>
        <taxon>Polyopisthocotylea</taxon>
        <taxon>Polystomatidea</taxon>
        <taxon>Polystomatidae</taxon>
        <taxon>Protopolystoma</taxon>
    </lineage>
</organism>
<dbReference type="EMBL" id="CAAALY010058495">
    <property type="protein sequence ID" value="VEL22809.1"/>
    <property type="molecule type" value="Genomic_DNA"/>
</dbReference>
<dbReference type="Proteomes" id="UP000784294">
    <property type="component" value="Unassembled WGS sequence"/>
</dbReference>